<dbReference type="InterPro" id="IPR049468">
    <property type="entry name" value="Restrct_endonuc-II-like_dom"/>
</dbReference>
<dbReference type="Pfam" id="PF13087">
    <property type="entry name" value="AAA_12"/>
    <property type="match status" value="1"/>
</dbReference>
<feature type="domain" description="DNA2/NAM7 helicase helicase" evidence="3">
    <location>
        <begin position="1553"/>
        <end position="1599"/>
    </location>
</feature>
<dbReference type="FunFam" id="3.40.960.10:FF:000002">
    <property type="entry name" value="DNA helicase related protein"/>
    <property type="match status" value="1"/>
</dbReference>
<dbReference type="Pfam" id="PF01272">
    <property type="entry name" value="GreA_GreB"/>
    <property type="match status" value="1"/>
</dbReference>
<proteinExistence type="predicted"/>
<dbReference type="Pfam" id="PF18741">
    <property type="entry name" value="MTES_1575"/>
    <property type="match status" value="1"/>
</dbReference>
<comment type="caution">
    <text evidence="6">The sequence shown here is derived from an EMBL/GenBank/DDBJ whole genome shotgun (WGS) entry which is preliminary data.</text>
</comment>
<evidence type="ECO:0000259" key="2">
    <source>
        <dbReference type="Pfam" id="PF01272"/>
    </source>
</evidence>
<sequence length="2091" mass="231079">MQNKKTSDGGHPESDASVVDMELFSGKVTVGEAIERLRTRLLDLSARNRLLNYNHPAARSIQIADEPNLDEFFERLNGELKGVPFNYLSEPNPDSYEGKRPEPRTHAPRIGVSVSLEGAPKTGGRASRSGGMQTLLYPADLERKLRKINSDAKTAVEETGSNMLFLIFGFLEFYDSEDSEKPLLAPLLSLPVTLNKGEIDQDTRTYRYSAQHNGEDLAENHTLREKLRRDFVLSLPEFEEGDTVGQFFARVESAIAKKRRWKVRRQLTLGMLSFGKLAIWADLDTKKNPELIEHKLISAVFSGNGSEGGTAFHAPDYPIDERAEASQPLIYDADSSQHSAIIDVLAGKNLVVNGPPGTGKSQTITNIIAAALSGGKKVLFVSEKLAALEVVRHRLSHAGLGHFCLELHSHKTQKKTLLDDIQARIEHRFTAPAQFQSKLATLSRQKTQLARYAELMGSSVGNRLGLTANEIFWAVERRRQELGDVGREIRALAVPDAPSWTQDDLQLRMARLDAVANLFEAIRQFDKGHPWWGFTPRALVPADEEAISRTVELAFRHAKLADEAAGEAIDIFRLPEQQDVVTASASSKVLAELPDFPLNADASLLTRMFADSDSRGIHSKQVLGRIASELTEVRSLLSAASTVLADGIRLRFDDVKQLRQSLRRANVADELSGKNLSEIQSYLLELQRAVAAFDSASRAADAPYKSTNQQALDTFRRLAETAEFETLSRCTPEVIRTRVAAVGATVASLSQALTRIQFVADRRHIKFDATPDAVARLAGPAGIPGLIAGQSINQEVVSKAAELARPTFGGTALVTLVEIAQRLDLLTEQFGDALGRASFAVERLGLTFHWTDESLAEADTLLRVASSAPGDLLDLRAPSLGQSKTADFVVKMRSAIATESSERSALEGIFYVDSVPANEDVRAAVSILRQKDGFGGLLDGRWRKARKLHSVLSREKRKVSTRQRADELARLLAWHEAKESFKSDSELKDWFGPLFCGLDTDVSKIESLATWYSASRTSMLKCPGLVDKVNLTTVAADRILEVAAKADALTEDLAKLRGSDVAVGNLLDSLATTFIAAREKGWEDGLSALRSAGSNIKAVIEFFRDRVELSLSPKEGAQRLAAKLELDDLAAEFALLSSGRQSLQDAAGSELRPMVVLKEGRWPNELLDVSERIRKAAELADIAVEFASDAVPISAAASFVARKRGLESAWSAVGTMPQQDVFSSWAEMIACCRDVVCATQDALVTIVPACRTDVTLSAFFDAAETDHRGHEMLADLSASTDVIELLGPNFVGETTDLRQLFDTHAWGCEVAAAELPTQVRAHLLSTQAIVVLDTARRIYGAISQNFRIAQDAMLGLAMYGDFVWTDWLDLAAGDSTLTPSTLRGKLAVVQQSAGSLMSWSKYLVFRKLAFNEGLKDFVEAMESGMIDAQVIAKAFELASFESIARTIYQSHPELSNFDGDAHSLVREGFRSLDVEIVSLAGKDFAAKISRNTRVPEGYRGTMAGDFTEMQLLRREINKQRRHIPIRQLLKRAGRALQELKPCFMMGPLSVAQYLEQGALEFDLVVMDEASQLRPEEALGAIARGAQLVVVGDPKQLPPTNFFDRMVDSTDEDDEDASAATTGMESILDICQQLFTPVRSLRWHYRSQHESLIAFSNHHFYKNLVVFPSPYANSGRLGVKYRYVRNGVYKDRQNLPEAQQVVDAVLQHMLTHPEESLGVVTLNQTQRELIEELLDKKLKSFDEGAEFIDKWASAGWPFFVKNLENVQGDERDVIFISTTFGKVAGTDKVRQNFGPISRAAGWRRLNVLFTRSKRRIELFTSMVAEDIVVDEKSPLGTRALRDYLDFAKRGVLVTTDAGVREPDSDFEISVANVITSLGYEVKPQLGVAGYFIDIAVRNPDRPGEFLAAIECDGATYHSGISVRDRDRIRQDILESLGWRRRIYRIWSTDWFHNPREETQRLRAFLEERRRVSEMEASANAEKEADDNLEIVVDDETVATASIEREVSSIADIIVEVGDRVTYCLVDDSSERHSVLIVDSEGNARMAIINEKSPLAQALLGLAQGDVGTLHAPGQKAREVRVLVIQRQAEFLS</sequence>
<dbReference type="InterPro" id="IPR011335">
    <property type="entry name" value="Restrct_endonuc-II-like"/>
</dbReference>
<dbReference type="RefSeq" id="WP_310033065.1">
    <property type="nucleotide sequence ID" value="NZ_JAVIZN010000002.1"/>
</dbReference>
<evidence type="ECO:0000259" key="4">
    <source>
        <dbReference type="Pfam" id="PF13087"/>
    </source>
</evidence>
<dbReference type="Gene3D" id="3.40.960.10">
    <property type="entry name" value="VSR Endonuclease"/>
    <property type="match status" value="1"/>
</dbReference>
<feature type="domain" description="Restriction endonuclease type II-like" evidence="5">
    <location>
        <begin position="1865"/>
        <end position="1964"/>
    </location>
</feature>
<feature type="region of interest" description="Disordered" evidence="1">
    <location>
        <begin position="87"/>
        <end position="132"/>
    </location>
</feature>
<gene>
    <name evidence="6" type="ORF">QF025_004087</name>
</gene>
<dbReference type="InterPro" id="IPR025103">
    <property type="entry name" value="DUF4011"/>
</dbReference>
<dbReference type="InterPro" id="IPR036953">
    <property type="entry name" value="GreA/GreB_C_sf"/>
</dbReference>
<feature type="domain" description="Transcription elongation factor GreA/GreB C-terminal" evidence="2">
    <location>
        <begin position="2013"/>
        <end position="2084"/>
    </location>
</feature>
<dbReference type="Gene3D" id="3.40.50.300">
    <property type="entry name" value="P-loop containing nucleotide triphosphate hydrolases"/>
    <property type="match status" value="3"/>
</dbReference>
<evidence type="ECO:0000259" key="5">
    <source>
        <dbReference type="Pfam" id="PF18741"/>
    </source>
</evidence>
<protein>
    <submittedName>
        <fullName evidence="6">Transcription elongation GreA/GreB family factor/MoxR-like ATPase</fullName>
    </submittedName>
</protein>
<dbReference type="Proteomes" id="UP001245184">
    <property type="component" value="Unassembled WGS sequence"/>
</dbReference>
<evidence type="ECO:0000313" key="6">
    <source>
        <dbReference type="EMBL" id="MDR6205367.1"/>
    </source>
</evidence>
<dbReference type="InterPro" id="IPR041679">
    <property type="entry name" value="DNA2/NAM7-like_C"/>
</dbReference>
<feature type="domain" description="DNA2/NAM7 helicase-like C-terminal" evidence="4">
    <location>
        <begin position="1635"/>
        <end position="1815"/>
    </location>
</feature>
<dbReference type="InterPro" id="IPR047187">
    <property type="entry name" value="SF1_C_Upf1"/>
</dbReference>
<dbReference type="InterPro" id="IPR001437">
    <property type="entry name" value="Tscrpt_elong_fac_GreA/B_C"/>
</dbReference>
<name>A0ABD5CJH6_9BURK</name>
<accession>A0ABD5CJH6</accession>
<organism evidence="6 7">
    <name type="scientific">Paraburkholderia graminis</name>
    <dbReference type="NCBI Taxonomy" id="60548"/>
    <lineage>
        <taxon>Bacteria</taxon>
        <taxon>Pseudomonadati</taxon>
        <taxon>Pseudomonadota</taxon>
        <taxon>Betaproteobacteria</taxon>
        <taxon>Burkholderiales</taxon>
        <taxon>Burkholderiaceae</taxon>
        <taxon>Paraburkholderia</taxon>
    </lineage>
</organism>
<evidence type="ECO:0000256" key="1">
    <source>
        <dbReference type="SAM" id="MobiDB-lite"/>
    </source>
</evidence>
<dbReference type="CDD" id="cd18808">
    <property type="entry name" value="SF1_C_Upf1"/>
    <property type="match status" value="1"/>
</dbReference>
<dbReference type="InterPro" id="IPR041677">
    <property type="entry name" value="DNA2/NAM7_AAA_11"/>
</dbReference>
<dbReference type="InterPro" id="IPR045055">
    <property type="entry name" value="DNA2/NAM7-like"/>
</dbReference>
<dbReference type="PANTHER" id="PTHR10887">
    <property type="entry name" value="DNA2/NAM7 HELICASE FAMILY"/>
    <property type="match status" value="1"/>
</dbReference>
<evidence type="ECO:0000259" key="3">
    <source>
        <dbReference type="Pfam" id="PF13086"/>
    </source>
</evidence>
<dbReference type="Pfam" id="PF13195">
    <property type="entry name" value="DUF4011"/>
    <property type="match status" value="1"/>
</dbReference>
<feature type="domain" description="DNA2/NAM7 helicase helicase" evidence="3">
    <location>
        <begin position="334"/>
        <end position="399"/>
    </location>
</feature>
<dbReference type="EMBL" id="JAVIZN010000002">
    <property type="protein sequence ID" value="MDR6205367.1"/>
    <property type="molecule type" value="Genomic_DNA"/>
</dbReference>
<feature type="compositionally biased region" description="Basic and acidic residues" evidence="1">
    <location>
        <begin position="96"/>
        <end position="105"/>
    </location>
</feature>
<reference evidence="6 7" key="1">
    <citation type="submission" date="2023-08" db="EMBL/GenBank/DDBJ databases">
        <title>Genome sequencing of plant associated microbes to promote plant fitness in Sorghum bicolor and Oryza sativa.</title>
        <authorList>
            <person name="Coleman-Derr D."/>
        </authorList>
    </citation>
    <scope>NUCLEOTIDE SEQUENCE [LARGE SCALE GENOMIC DNA]</scope>
    <source>
        <strain evidence="6 7">SLBN-33</strain>
    </source>
</reference>
<dbReference type="SUPFAM" id="SSF52540">
    <property type="entry name" value="P-loop containing nucleoside triphosphate hydrolases"/>
    <property type="match status" value="2"/>
</dbReference>
<dbReference type="Gene3D" id="3.10.50.30">
    <property type="entry name" value="Transcription elongation factor, GreA/GreB, C-terminal domain"/>
    <property type="match status" value="1"/>
</dbReference>
<dbReference type="Pfam" id="PF13086">
    <property type="entry name" value="AAA_11"/>
    <property type="match status" value="2"/>
</dbReference>
<dbReference type="InterPro" id="IPR027417">
    <property type="entry name" value="P-loop_NTPase"/>
</dbReference>
<dbReference type="PANTHER" id="PTHR10887:SF495">
    <property type="entry name" value="HELICASE SENATAXIN ISOFORM X1-RELATED"/>
    <property type="match status" value="1"/>
</dbReference>
<evidence type="ECO:0000313" key="7">
    <source>
        <dbReference type="Proteomes" id="UP001245184"/>
    </source>
</evidence>
<dbReference type="SUPFAM" id="SSF52980">
    <property type="entry name" value="Restriction endonuclease-like"/>
    <property type="match status" value="1"/>
</dbReference>
<dbReference type="SUPFAM" id="SSF54534">
    <property type="entry name" value="FKBP-like"/>
    <property type="match status" value="1"/>
</dbReference>